<protein>
    <submittedName>
        <fullName evidence="1">Uncharacterized protein</fullName>
    </submittedName>
</protein>
<name>A0A559TJM5_9HYPH</name>
<proteinExistence type="predicted"/>
<dbReference type="Proteomes" id="UP000319824">
    <property type="component" value="Unassembled WGS sequence"/>
</dbReference>
<accession>A0A559TJM5</accession>
<organism evidence="1 2">
    <name type="scientific">Rhizobium mongolense USDA 1844</name>
    <dbReference type="NCBI Taxonomy" id="1079460"/>
    <lineage>
        <taxon>Bacteria</taxon>
        <taxon>Pseudomonadati</taxon>
        <taxon>Pseudomonadota</taxon>
        <taxon>Alphaproteobacteria</taxon>
        <taxon>Hyphomicrobiales</taxon>
        <taxon>Rhizobiaceae</taxon>
        <taxon>Rhizobium/Agrobacterium group</taxon>
        <taxon>Rhizobium</taxon>
    </lineage>
</organism>
<dbReference type="AlphaFoldDB" id="A0A559TJM5"/>
<comment type="caution">
    <text evidence="1">The sequence shown here is derived from an EMBL/GenBank/DDBJ whole genome shotgun (WGS) entry which is preliminary data.</text>
</comment>
<dbReference type="EMBL" id="VISO01000001">
    <property type="protein sequence ID" value="TVZ74810.1"/>
    <property type="molecule type" value="Genomic_DNA"/>
</dbReference>
<evidence type="ECO:0000313" key="2">
    <source>
        <dbReference type="Proteomes" id="UP000319824"/>
    </source>
</evidence>
<reference evidence="1 2" key="1">
    <citation type="submission" date="2019-06" db="EMBL/GenBank/DDBJ databases">
        <title>Pac Bio to generate improved reference genome sequences for organisms with transposon mutant libraries (support for FEBA project).</title>
        <authorList>
            <person name="Blow M."/>
        </authorList>
    </citation>
    <scope>NUCLEOTIDE SEQUENCE [LARGE SCALE GENOMIC DNA]</scope>
    <source>
        <strain evidence="1 2">USDA 1844</strain>
    </source>
</reference>
<gene>
    <name evidence="1" type="ORF">BCL32_0127</name>
</gene>
<evidence type="ECO:0000313" key="1">
    <source>
        <dbReference type="EMBL" id="TVZ74810.1"/>
    </source>
</evidence>
<sequence>MAETANLLLQTISIPSRRYSGSERSFRTGAADGGMLLLNEFHPVQRKLFWSQGPHFRHHNLLVSVPNKNGARWRGRAQTPAEIDLPGK</sequence>